<evidence type="ECO:0000256" key="2">
    <source>
        <dbReference type="SAM" id="SignalP"/>
    </source>
</evidence>
<feature type="signal peptide" evidence="2">
    <location>
        <begin position="1"/>
        <end position="30"/>
    </location>
</feature>
<accession>Q0G6L5</accession>
<proteinExistence type="predicted"/>
<sequence length="323" mass="33840">MKPSTILIAIGAAVTSALLFAGLATQSALAVGFALATPVPIAIVGLGWGSAAGFIAALAAPILIFVFTGNTPTALTLAVAMTIPTAVCAALALRRFETAPSIEAQHGPHDIQSTATATGWMPIARILFVLTTFAAIAASDRLAARYDPDAVRTAMMDAFGESGTELDPAAEVQLENLVSVIVDLVPLIQPSILTLTLVVCLHFGSTVARRSGRLERPKDDLPEATSMPQDALLLFAVTLAGTFLTGGAGLVATVFTGAFGTAFALVGLARLHRRTRGRPARSLILFVVYTSILFLTFPIFVFLVIGIVDVWRHGERLLPKRPG</sequence>
<reference evidence="3 4" key="1">
    <citation type="journal article" date="2010" name="J. Bacteriol.">
        <title>Genome sequence of Fulvimarina pelagi HTCC2506T, a Mn(II)-oxidizing alphaproteobacterium possessing an aerobic anoxygenic photosynthetic gene cluster and Xanthorhodopsin.</title>
        <authorList>
            <person name="Kang I."/>
            <person name="Oh H.M."/>
            <person name="Lim S.I."/>
            <person name="Ferriera S."/>
            <person name="Giovannoni S.J."/>
            <person name="Cho J.C."/>
        </authorList>
    </citation>
    <scope>NUCLEOTIDE SEQUENCE [LARGE SCALE GENOMIC DNA]</scope>
    <source>
        <strain evidence="3 4">HTCC2506</strain>
    </source>
</reference>
<dbReference type="AlphaFoldDB" id="Q0G6L5"/>
<feature type="transmembrane region" description="Helical" evidence="1">
    <location>
        <begin position="250"/>
        <end position="271"/>
    </location>
</feature>
<keyword evidence="2" id="KW-0732">Signal</keyword>
<dbReference type="Pfam" id="PF09991">
    <property type="entry name" value="DUF2232"/>
    <property type="match status" value="1"/>
</dbReference>
<gene>
    <name evidence="3" type="ORF">FP2506_07656</name>
</gene>
<feature type="transmembrane region" description="Helical" evidence="1">
    <location>
        <begin position="74"/>
        <end position="93"/>
    </location>
</feature>
<evidence type="ECO:0000256" key="1">
    <source>
        <dbReference type="SAM" id="Phobius"/>
    </source>
</evidence>
<feature type="chain" id="PRO_5004172739" description="DUF2232 domain-containing protein" evidence="2">
    <location>
        <begin position="31"/>
        <end position="323"/>
    </location>
</feature>
<comment type="caution">
    <text evidence="3">The sequence shown here is derived from an EMBL/GenBank/DDBJ whole genome shotgun (WGS) entry which is preliminary data.</text>
</comment>
<dbReference type="eggNOG" id="ENOG5032VQ4">
    <property type="taxonomic scope" value="Bacteria"/>
</dbReference>
<dbReference type="EMBL" id="AATP01000001">
    <property type="protein sequence ID" value="EAU42699.1"/>
    <property type="molecule type" value="Genomic_DNA"/>
</dbReference>
<protein>
    <recommendedName>
        <fullName evidence="5">DUF2232 domain-containing protein</fullName>
    </recommendedName>
</protein>
<dbReference type="STRING" id="217511.GCA_001463845_00305"/>
<feature type="transmembrane region" description="Helical" evidence="1">
    <location>
        <begin position="46"/>
        <end position="67"/>
    </location>
</feature>
<dbReference type="RefSeq" id="WP_007066673.1">
    <property type="nucleotide sequence ID" value="NZ_DS022272.1"/>
</dbReference>
<keyword evidence="1" id="KW-1133">Transmembrane helix</keyword>
<dbReference type="Proteomes" id="UP000004310">
    <property type="component" value="Unassembled WGS sequence"/>
</dbReference>
<name>Q0G6L5_9HYPH</name>
<keyword evidence="1" id="KW-0812">Transmembrane</keyword>
<feature type="transmembrane region" description="Helical" evidence="1">
    <location>
        <begin position="227"/>
        <end position="244"/>
    </location>
</feature>
<organism evidence="3 4">
    <name type="scientific">Fulvimarina pelagi HTCC2506</name>
    <dbReference type="NCBI Taxonomy" id="314231"/>
    <lineage>
        <taxon>Bacteria</taxon>
        <taxon>Pseudomonadati</taxon>
        <taxon>Pseudomonadota</taxon>
        <taxon>Alphaproteobacteria</taxon>
        <taxon>Hyphomicrobiales</taxon>
        <taxon>Aurantimonadaceae</taxon>
        <taxon>Fulvimarina</taxon>
    </lineage>
</organism>
<evidence type="ECO:0008006" key="5">
    <source>
        <dbReference type="Google" id="ProtNLM"/>
    </source>
</evidence>
<evidence type="ECO:0000313" key="4">
    <source>
        <dbReference type="Proteomes" id="UP000004310"/>
    </source>
</evidence>
<dbReference type="InterPro" id="IPR018710">
    <property type="entry name" value="DUF2232"/>
</dbReference>
<dbReference type="HOGENOM" id="CLU_073303_0_0_5"/>
<evidence type="ECO:0000313" key="3">
    <source>
        <dbReference type="EMBL" id="EAU42699.1"/>
    </source>
</evidence>
<keyword evidence="1" id="KW-0472">Membrane</keyword>
<keyword evidence="4" id="KW-1185">Reference proteome</keyword>
<feature type="transmembrane region" description="Helical" evidence="1">
    <location>
        <begin position="283"/>
        <end position="308"/>
    </location>
</feature>